<accession>A0A1I0WEK8</accession>
<dbReference type="SUPFAM" id="SSF103190">
    <property type="entry name" value="Sensory domain-like"/>
    <property type="match status" value="1"/>
</dbReference>
<dbReference type="InterPro" id="IPR033479">
    <property type="entry name" value="dCache_1"/>
</dbReference>
<dbReference type="GO" id="GO:0007165">
    <property type="term" value="P:signal transduction"/>
    <property type="evidence" value="ECO:0007669"/>
    <property type="project" value="UniProtKB-KW"/>
</dbReference>
<keyword evidence="12" id="KW-1185">Reference proteome</keyword>
<dbReference type="CDD" id="cd12913">
    <property type="entry name" value="PDC1_MCP_like"/>
    <property type="match status" value="1"/>
</dbReference>
<reference evidence="11 12" key="1">
    <citation type="submission" date="2016-10" db="EMBL/GenBank/DDBJ databases">
        <authorList>
            <person name="de Groot N.N."/>
        </authorList>
    </citation>
    <scope>NUCLEOTIDE SEQUENCE [LARGE SCALE GENOMIC DNA]</scope>
    <source>
        <strain evidence="11 12">DSM 12271</strain>
    </source>
</reference>
<keyword evidence="7 8" id="KW-0807">Transducer</keyword>
<dbReference type="STRING" id="84698.SAMN04488528_100540"/>
<dbReference type="Gene3D" id="1.10.287.950">
    <property type="entry name" value="Methyl-accepting chemotaxis protein"/>
    <property type="match status" value="1"/>
</dbReference>
<keyword evidence="2" id="KW-1003">Cell membrane</keyword>
<feature type="transmembrane region" description="Helical" evidence="9">
    <location>
        <begin position="12"/>
        <end position="32"/>
    </location>
</feature>
<feature type="transmembrane region" description="Helical" evidence="9">
    <location>
        <begin position="280"/>
        <end position="303"/>
    </location>
</feature>
<keyword evidence="3" id="KW-0145">Chemotaxis</keyword>
<dbReference type="PROSITE" id="PS50111">
    <property type="entry name" value="CHEMOTAXIS_TRANSDUC_2"/>
    <property type="match status" value="1"/>
</dbReference>
<dbReference type="SUPFAM" id="SSF58104">
    <property type="entry name" value="Methyl-accepting chemotaxis protein (MCP) signaling domain"/>
    <property type="match status" value="1"/>
</dbReference>
<comment type="subcellular location">
    <subcellularLocation>
        <location evidence="1">Cell membrane</location>
        <topology evidence="1">Multi-pass membrane protein</topology>
    </subcellularLocation>
</comment>
<dbReference type="SMART" id="SM00283">
    <property type="entry name" value="MA"/>
    <property type="match status" value="1"/>
</dbReference>
<keyword evidence="5 9" id="KW-1133">Transmembrane helix</keyword>
<name>A0A1I0WEK8_9CLOT</name>
<dbReference type="EMBL" id="FOKI01000005">
    <property type="protein sequence ID" value="SFA87185.1"/>
    <property type="molecule type" value="Genomic_DNA"/>
</dbReference>
<organism evidence="11 12">
    <name type="scientific">Clostridium frigidicarnis</name>
    <dbReference type="NCBI Taxonomy" id="84698"/>
    <lineage>
        <taxon>Bacteria</taxon>
        <taxon>Bacillati</taxon>
        <taxon>Bacillota</taxon>
        <taxon>Clostridia</taxon>
        <taxon>Eubacteriales</taxon>
        <taxon>Clostridiaceae</taxon>
        <taxon>Clostridium</taxon>
    </lineage>
</organism>
<evidence type="ECO:0000313" key="11">
    <source>
        <dbReference type="EMBL" id="SFA87185.1"/>
    </source>
</evidence>
<keyword evidence="4 9" id="KW-0812">Transmembrane</keyword>
<gene>
    <name evidence="11" type="ORF">SAMN04488528_100540</name>
</gene>
<evidence type="ECO:0000256" key="7">
    <source>
        <dbReference type="ARBA" id="ARBA00023224"/>
    </source>
</evidence>
<dbReference type="RefSeq" id="WP_090039097.1">
    <property type="nucleotide sequence ID" value="NZ_FOKI01000005.1"/>
</dbReference>
<evidence type="ECO:0000259" key="10">
    <source>
        <dbReference type="PROSITE" id="PS50111"/>
    </source>
</evidence>
<sequence>MKKRLNIRKEIIRLCIFTSVIPLIIVALFNFYTINQSIKRDVENISKSSLSIVGEAFYAEYKSSIDDVKLLSNEENAMGSLTNANNEAGWFEKTLNNYVSKKETTFSAYVGFENSSLIVAPKENRSSEEYDPRKRPWYKNAVANKDTVIVSDPYEDIATKNIILTYSKTILDNNGHVVGVMALDKKLDSIVSLVQGLKLNNNAHAALITENGFVIADKNKDNIGKTKDDIPWVNDVVTLKDDQVQDITVGNEKYLVSKSKLNGTSLVMANFVPKSETNKILYKTMTLPIVVLIIILVVVMILARKVSASISNGIRDSANVLNKLKDGDFTDKALIKNSYNEEVYLIVTSVNLLIDDMAKVLNGVKEAAEIVQTGSESLSSIIDESSKVGEEVANSVQQIAEGAVDQASRLDESVRTTEELGNEVNKSKENSEKMHEVSIEVENASKDGVEAISTLIKNYDINEEANEHIAEKVSILTQKSDEIGMIIDTIESITEQTGLLALNASIEAARAGEAGRGFSVVADEVRKLADESSKSAKEIGRVVNEIKDSITGLYKETENTKKLNEITNNSINVTEEKFKEIVMSIEKLKYSISDVAESLHHIEESRDKFSNEISGVASVAEETAATSEEVSAATEEQSAGLQNMYGEAQRLKEYADNLNDLVKGFKL</sequence>
<dbReference type="PANTHER" id="PTHR32089">
    <property type="entry name" value="METHYL-ACCEPTING CHEMOTAXIS PROTEIN MCPB"/>
    <property type="match status" value="1"/>
</dbReference>
<dbReference type="GO" id="GO:0005886">
    <property type="term" value="C:plasma membrane"/>
    <property type="evidence" value="ECO:0007669"/>
    <property type="project" value="UniProtKB-SubCell"/>
</dbReference>
<dbReference type="AlphaFoldDB" id="A0A1I0WEK8"/>
<evidence type="ECO:0000256" key="9">
    <source>
        <dbReference type="SAM" id="Phobius"/>
    </source>
</evidence>
<dbReference type="Pfam" id="PF00015">
    <property type="entry name" value="MCPsignal"/>
    <property type="match status" value="1"/>
</dbReference>
<evidence type="ECO:0000256" key="1">
    <source>
        <dbReference type="ARBA" id="ARBA00004651"/>
    </source>
</evidence>
<feature type="domain" description="Methyl-accepting transducer" evidence="10">
    <location>
        <begin position="381"/>
        <end position="638"/>
    </location>
</feature>
<dbReference type="Gene3D" id="3.30.450.20">
    <property type="entry name" value="PAS domain"/>
    <property type="match status" value="2"/>
</dbReference>
<dbReference type="InterPro" id="IPR029151">
    <property type="entry name" value="Sensor-like_sf"/>
</dbReference>
<evidence type="ECO:0000256" key="6">
    <source>
        <dbReference type="ARBA" id="ARBA00023136"/>
    </source>
</evidence>
<dbReference type="Proteomes" id="UP000198619">
    <property type="component" value="Unassembled WGS sequence"/>
</dbReference>
<evidence type="ECO:0000256" key="5">
    <source>
        <dbReference type="ARBA" id="ARBA00022989"/>
    </source>
</evidence>
<dbReference type="GO" id="GO:0006935">
    <property type="term" value="P:chemotaxis"/>
    <property type="evidence" value="ECO:0007669"/>
    <property type="project" value="UniProtKB-KW"/>
</dbReference>
<dbReference type="OrthoDB" id="13222at2"/>
<dbReference type="Pfam" id="PF02743">
    <property type="entry name" value="dCache_1"/>
    <property type="match status" value="1"/>
</dbReference>
<keyword evidence="6 9" id="KW-0472">Membrane</keyword>
<evidence type="ECO:0000256" key="2">
    <source>
        <dbReference type="ARBA" id="ARBA00022475"/>
    </source>
</evidence>
<evidence type="ECO:0000256" key="8">
    <source>
        <dbReference type="PROSITE-ProRule" id="PRU00284"/>
    </source>
</evidence>
<dbReference type="PANTHER" id="PTHR32089:SF114">
    <property type="entry name" value="METHYL-ACCEPTING CHEMOTAXIS PROTEIN MCPB"/>
    <property type="match status" value="1"/>
</dbReference>
<evidence type="ECO:0000256" key="4">
    <source>
        <dbReference type="ARBA" id="ARBA00022692"/>
    </source>
</evidence>
<evidence type="ECO:0000313" key="12">
    <source>
        <dbReference type="Proteomes" id="UP000198619"/>
    </source>
</evidence>
<dbReference type="InterPro" id="IPR004089">
    <property type="entry name" value="MCPsignal_dom"/>
</dbReference>
<evidence type="ECO:0000256" key="3">
    <source>
        <dbReference type="ARBA" id="ARBA00022500"/>
    </source>
</evidence>
<protein>
    <submittedName>
        <fullName evidence="11">Methyl-accepting chemotaxis protein</fullName>
    </submittedName>
</protein>
<proteinExistence type="predicted"/>